<comment type="caution">
    <text evidence="1">The sequence shown here is derived from an EMBL/GenBank/DDBJ whole genome shotgun (WGS) entry which is preliminary data.</text>
</comment>
<dbReference type="EMBL" id="BMAV01019989">
    <property type="protein sequence ID" value="GFY73320.1"/>
    <property type="molecule type" value="Genomic_DNA"/>
</dbReference>
<gene>
    <name evidence="1" type="ORF">TNIN_103471</name>
</gene>
<organism evidence="1 2">
    <name type="scientific">Trichonephila inaurata madagascariensis</name>
    <dbReference type="NCBI Taxonomy" id="2747483"/>
    <lineage>
        <taxon>Eukaryota</taxon>
        <taxon>Metazoa</taxon>
        <taxon>Ecdysozoa</taxon>
        <taxon>Arthropoda</taxon>
        <taxon>Chelicerata</taxon>
        <taxon>Arachnida</taxon>
        <taxon>Araneae</taxon>
        <taxon>Araneomorphae</taxon>
        <taxon>Entelegynae</taxon>
        <taxon>Araneoidea</taxon>
        <taxon>Nephilidae</taxon>
        <taxon>Trichonephila</taxon>
        <taxon>Trichonephila inaurata</taxon>
    </lineage>
</organism>
<evidence type="ECO:0000313" key="1">
    <source>
        <dbReference type="EMBL" id="GFY73320.1"/>
    </source>
</evidence>
<dbReference type="AlphaFoldDB" id="A0A8X6YM26"/>
<name>A0A8X6YM26_9ARAC</name>
<dbReference type="Proteomes" id="UP000886998">
    <property type="component" value="Unassembled WGS sequence"/>
</dbReference>
<evidence type="ECO:0000313" key="2">
    <source>
        <dbReference type="Proteomes" id="UP000886998"/>
    </source>
</evidence>
<proteinExistence type="predicted"/>
<accession>A0A8X6YM26</accession>
<dbReference type="OrthoDB" id="6430815at2759"/>
<protein>
    <recommendedName>
        <fullName evidence="3">DDE Tnp4 domain-containing protein</fullName>
    </recommendedName>
</protein>
<reference evidence="1" key="1">
    <citation type="submission" date="2020-08" db="EMBL/GenBank/DDBJ databases">
        <title>Multicomponent nature underlies the extraordinary mechanical properties of spider dragline silk.</title>
        <authorList>
            <person name="Kono N."/>
            <person name="Nakamura H."/>
            <person name="Mori M."/>
            <person name="Yoshida Y."/>
            <person name="Ohtoshi R."/>
            <person name="Malay A.D."/>
            <person name="Moran D.A.P."/>
            <person name="Tomita M."/>
            <person name="Numata K."/>
            <person name="Arakawa K."/>
        </authorList>
    </citation>
    <scope>NUCLEOTIDE SEQUENCE</scope>
</reference>
<keyword evidence="2" id="KW-1185">Reference proteome</keyword>
<evidence type="ECO:0008006" key="3">
    <source>
        <dbReference type="Google" id="ProtNLM"/>
    </source>
</evidence>
<sequence>MKRRKVQKEKAPLPDGIRNESLCSLKLDTKDIGFQTSITLIIGVTESGSPANDSVLCFKTVWRKNFQRANGSGFSEQIRPSDVILADRGFPVKDLIAEINVSSVLPTSSKDKNN</sequence>